<dbReference type="EMBL" id="BARS01041513">
    <property type="protein sequence ID" value="GAG33045.1"/>
    <property type="molecule type" value="Genomic_DNA"/>
</dbReference>
<dbReference type="Gene3D" id="3.30.450.40">
    <property type="match status" value="1"/>
</dbReference>
<dbReference type="InterPro" id="IPR035965">
    <property type="entry name" value="PAS-like_dom_sf"/>
</dbReference>
<dbReference type="Gene3D" id="3.30.450.20">
    <property type="entry name" value="PAS domain"/>
    <property type="match status" value="2"/>
</dbReference>
<evidence type="ECO:0000256" key="1">
    <source>
        <dbReference type="SAM" id="Coils"/>
    </source>
</evidence>
<protein>
    <recommendedName>
        <fullName evidence="5">PAS domain-containing protein</fullName>
    </recommendedName>
</protein>
<keyword evidence="1" id="KW-0175">Coiled coil</keyword>
<dbReference type="SUPFAM" id="SSF55781">
    <property type="entry name" value="GAF domain-like"/>
    <property type="match status" value="1"/>
</dbReference>
<dbReference type="Pfam" id="PF13188">
    <property type="entry name" value="PAS_8"/>
    <property type="match status" value="1"/>
</dbReference>
<sequence>PLFQDEEVIGAVVTHEDITQRKRAEERIEHLNTVLRAIRNVNQLITIEKDSKRLIKGTCNELVETRGYFNAWIALLDESGRLASTAEAGLGKDFKPIVEMLKRGELTDCGRRALKQSGVIIIEDPPSTCVDCPLAQKYGVGVAMTVRLEYGGKVYGLMSVSIPRDLAADEEEQTLFREVAGDIALALHNINLEEERKRAEEALRESEEKYRALFHSALDGVAIIDAETMKIVLINQTALKMYGFDSAEDMAE</sequence>
<name>X0WQX6_9ZZZZ</name>
<feature type="non-terminal residue" evidence="4">
    <location>
        <position position="1"/>
    </location>
</feature>
<dbReference type="PROSITE" id="PS50112">
    <property type="entry name" value="PAS"/>
    <property type="match status" value="1"/>
</dbReference>
<dbReference type="InterPro" id="IPR000014">
    <property type="entry name" value="PAS"/>
</dbReference>
<dbReference type="InterPro" id="IPR000700">
    <property type="entry name" value="PAS-assoc_C"/>
</dbReference>
<comment type="caution">
    <text evidence="4">The sequence shown here is derived from an EMBL/GenBank/DDBJ whole genome shotgun (WGS) entry which is preliminary data.</text>
</comment>
<feature type="non-terminal residue" evidence="4">
    <location>
        <position position="252"/>
    </location>
</feature>
<gene>
    <name evidence="4" type="ORF">S01H1_63126</name>
</gene>
<dbReference type="Pfam" id="PF13185">
    <property type="entry name" value="GAF_2"/>
    <property type="match status" value="1"/>
</dbReference>
<feature type="domain" description="PAC" evidence="3">
    <location>
        <begin position="1"/>
        <end position="30"/>
    </location>
</feature>
<evidence type="ECO:0008006" key="5">
    <source>
        <dbReference type="Google" id="ProtNLM"/>
    </source>
</evidence>
<dbReference type="PROSITE" id="PS50113">
    <property type="entry name" value="PAC"/>
    <property type="match status" value="1"/>
</dbReference>
<evidence type="ECO:0000313" key="4">
    <source>
        <dbReference type="EMBL" id="GAG33045.1"/>
    </source>
</evidence>
<dbReference type="InterPro" id="IPR029016">
    <property type="entry name" value="GAF-like_dom_sf"/>
</dbReference>
<feature type="domain" description="PAS" evidence="2">
    <location>
        <begin position="206"/>
        <end position="252"/>
    </location>
</feature>
<dbReference type="InterPro" id="IPR003018">
    <property type="entry name" value="GAF"/>
</dbReference>
<proteinExistence type="predicted"/>
<evidence type="ECO:0000259" key="3">
    <source>
        <dbReference type="PROSITE" id="PS50113"/>
    </source>
</evidence>
<dbReference type="SUPFAM" id="SSF55785">
    <property type="entry name" value="PYP-like sensor domain (PAS domain)"/>
    <property type="match status" value="1"/>
</dbReference>
<organism evidence="4">
    <name type="scientific">marine sediment metagenome</name>
    <dbReference type="NCBI Taxonomy" id="412755"/>
    <lineage>
        <taxon>unclassified sequences</taxon>
        <taxon>metagenomes</taxon>
        <taxon>ecological metagenomes</taxon>
    </lineage>
</organism>
<reference evidence="4" key="1">
    <citation type="journal article" date="2014" name="Front. Microbiol.">
        <title>High frequency of phylogenetically diverse reductive dehalogenase-homologous genes in deep subseafloor sedimentary metagenomes.</title>
        <authorList>
            <person name="Kawai M."/>
            <person name="Futagami T."/>
            <person name="Toyoda A."/>
            <person name="Takaki Y."/>
            <person name="Nishi S."/>
            <person name="Hori S."/>
            <person name="Arai W."/>
            <person name="Tsubouchi T."/>
            <person name="Morono Y."/>
            <person name="Uchiyama I."/>
            <person name="Ito T."/>
            <person name="Fujiyama A."/>
            <person name="Inagaki F."/>
            <person name="Takami H."/>
        </authorList>
    </citation>
    <scope>NUCLEOTIDE SEQUENCE</scope>
    <source>
        <strain evidence="4">Expedition CK06-06</strain>
    </source>
</reference>
<evidence type="ECO:0000259" key="2">
    <source>
        <dbReference type="PROSITE" id="PS50112"/>
    </source>
</evidence>
<dbReference type="AlphaFoldDB" id="X0WQX6"/>
<accession>X0WQX6</accession>
<dbReference type="NCBIfam" id="TIGR00229">
    <property type="entry name" value="sensory_box"/>
    <property type="match status" value="1"/>
</dbReference>
<feature type="coiled-coil region" evidence="1">
    <location>
        <begin position="185"/>
        <end position="216"/>
    </location>
</feature>